<evidence type="ECO:0000256" key="2">
    <source>
        <dbReference type="ARBA" id="ARBA00022490"/>
    </source>
</evidence>
<feature type="binding site" evidence="10">
    <location>
        <position position="209"/>
    </location>
    <ligand>
        <name>[4Fe-4S] cluster</name>
        <dbReference type="ChEBI" id="CHEBI:49883"/>
    </ligand>
</feature>
<dbReference type="PANTHER" id="PTHR46509">
    <property type="entry name" value="PHOSPHOADENOSINE PHOSPHOSULFATE REDUCTASE"/>
    <property type="match status" value="1"/>
</dbReference>
<reference evidence="13" key="1">
    <citation type="submission" date="2016-10" db="EMBL/GenBank/DDBJ databases">
        <authorList>
            <person name="Varghese N."/>
            <person name="Submissions S."/>
        </authorList>
    </citation>
    <scope>NUCLEOTIDE SEQUENCE [LARGE SCALE GENOMIC DNA]</scope>
    <source>
        <strain evidence="13">OK042</strain>
    </source>
</reference>
<protein>
    <recommendedName>
        <fullName evidence="7 10">Adenosine 5'-phosphosulfate reductase</fullName>
        <shortName evidence="10">APS reductase</shortName>
        <ecNumber evidence="6 10">1.8.4.10</ecNumber>
    </recommendedName>
    <alternativeName>
        <fullName evidence="9 10">5'-adenylylsulfate reductase</fullName>
    </alternativeName>
    <alternativeName>
        <fullName evidence="8 10">Thioredoxin-dependent 5'-adenylylsulfate reductase</fullName>
    </alternativeName>
</protein>
<dbReference type="EC" id="1.8.4.10" evidence="6 10"/>
<keyword evidence="13" id="KW-1185">Reference proteome</keyword>
<proteinExistence type="inferred from homology"/>
<dbReference type="EMBL" id="FORT01000007">
    <property type="protein sequence ID" value="SFJ97230.1"/>
    <property type="molecule type" value="Genomic_DNA"/>
</dbReference>
<dbReference type="GO" id="GO:0070814">
    <property type="term" value="P:hydrogen sulfide biosynthetic process"/>
    <property type="evidence" value="ECO:0007669"/>
    <property type="project" value="UniProtKB-UniRule"/>
</dbReference>
<dbReference type="HAMAP" id="MF_00063">
    <property type="entry name" value="CysH"/>
    <property type="match status" value="1"/>
</dbReference>
<dbReference type="GO" id="GO:0051539">
    <property type="term" value="F:4 iron, 4 sulfur cluster binding"/>
    <property type="evidence" value="ECO:0007669"/>
    <property type="project" value="UniProtKB-UniRule"/>
</dbReference>
<dbReference type="AlphaFoldDB" id="A0A1I3VPZ5"/>
<dbReference type="GO" id="GO:0019379">
    <property type="term" value="P:sulfate assimilation, phosphoadenylyl sulfate reduction by phosphoadenylyl-sulfate reductase (thioredoxin)"/>
    <property type="evidence" value="ECO:0007669"/>
    <property type="project" value="UniProtKB-UniRule"/>
</dbReference>
<keyword evidence="10" id="KW-0408">Iron</keyword>
<dbReference type="GO" id="GO:0019344">
    <property type="term" value="P:cysteine biosynthetic process"/>
    <property type="evidence" value="ECO:0007669"/>
    <property type="project" value="InterPro"/>
</dbReference>
<evidence type="ECO:0000313" key="13">
    <source>
        <dbReference type="Proteomes" id="UP000198915"/>
    </source>
</evidence>
<comment type="subcellular location">
    <subcellularLocation>
        <location evidence="10">Cytoplasm</location>
    </subcellularLocation>
</comment>
<evidence type="ECO:0000256" key="6">
    <source>
        <dbReference type="ARBA" id="ARBA00024386"/>
    </source>
</evidence>
<dbReference type="GO" id="GO:0046872">
    <property type="term" value="F:metal ion binding"/>
    <property type="evidence" value="ECO:0007669"/>
    <property type="project" value="UniProtKB-KW"/>
</dbReference>
<dbReference type="PANTHER" id="PTHR46509:SF1">
    <property type="entry name" value="PHOSPHOADENOSINE PHOSPHOSULFATE REDUCTASE"/>
    <property type="match status" value="1"/>
</dbReference>
<evidence type="ECO:0000256" key="5">
    <source>
        <dbReference type="ARBA" id="ARBA00024327"/>
    </source>
</evidence>
<feature type="binding site" evidence="10">
    <location>
        <position position="123"/>
    </location>
    <ligand>
        <name>[4Fe-4S] cluster</name>
        <dbReference type="ChEBI" id="CHEBI:49883"/>
    </ligand>
</feature>
<evidence type="ECO:0000256" key="10">
    <source>
        <dbReference type="HAMAP-Rule" id="MF_00063"/>
    </source>
</evidence>
<evidence type="ECO:0000256" key="4">
    <source>
        <dbReference type="ARBA" id="ARBA00024298"/>
    </source>
</evidence>
<organism evidence="12 13">
    <name type="scientific">Brevibacillus centrosporus</name>
    <dbReference type="NCBI Taxonomy" id="54910"/>
    <lineage>
        <taxon>Bacteria</taxon>
        <taxon>Bacillati</taxon>
        <taxon>Bacillota</taxon>
        <taxon>Bacilli</taxon>
        <taxon>Bacillales</taxon>
        <taxon>Paenibacillaceae</taxon>
        <taxon>Brevibacillus</taxon>
    </lineage>
</organism>
<dbReference type="InterPro" id="IPR014729">
    <property type="entry name" value="Rossmann-like_a/b/a_fold"/>
</dbReference>
<comment type="pathway">
    <text evidence="5 10">Sulfur metabolism; hydrogen sulfide biosynthesis; sulfite from sulfate.</text>
</comment>
<name>A0A1I3VPZ5_9BACL</name>
<dbReference type="Proteomes" id="UP000198915">
    <property type="component" value="Unassembled WGS sequence"/>
</dbReference>
<dbReference type="GO" id="GO:0004604">
    <property type="term" value="F:phosphoadenylyl-sulfate reductase (thioredoxin) activity"/>
    <property type="evidence" value="ECO:0007669"/>
    <property type="project" value="UniProtKB-UniRule"/>
</dbReference>
<evidence type="ECO:0000259" key="11">
    <source>
        <dbReference type="Pfam" id="PF01507"/>
    </source>
</evidence>
<dbReference type="InterPro" id="IPR004511">
    <property type="entry name" value="PAPS/APS_Rdtase"/>
</dbReference>
<comment type="similarity">
    <text evidence="1 10">Belongs to the PAPS reductase family. CysH subfamily.</text>
</comment>
<evidence type="ECO:0000256" key="7">
    <source>
        <dbReference type="ARBA" id="ARBA00029514"/>
    </source>
</evidence>
<dbReference type="InterPro" id="IPR011798">
    <property type="entry name" value="APS_reductase"/>
</dbReference>
<sequence>MSQWSYATATDERLAVLNKELGGGDTLDVIKWAYQTFSDDLIYSCSFGAEAMVLIDMISDVKKDAKIVFLDTHLHFQETYDLIEKIRARYPKLQITVKQPQLSLEQQAAKYGDELWLRQPDQCCQIRKVEPMDQALRGAVAWLSGLRREQSATRANVQFVNRDEKFESLKICPLIHWKSEEVWQYIRIFELPYNALHDQSYPSIGCAPCTRAVAPGEDERAGRWAAHSGKTECGLHLAK</sequence>
<dbReference type="Gene3D" id="3.40.50.620">
    <property type="entry name" value="HUPs"/>
    <property type="match status" value="1"/>
</dbReference>
<gene>
    <name evidence="10" type="primary">cysH</name>
    <name evidence="12" type="ORF">SAMN05518846_107123</name>
</gene>
<feature type="binding site" evidence="10">
    <location>
        <position position="124"/>
    </location>
    <ligand>
        <name>[4Fe-4S] cluster</name>
        <dbReference type="ChEBI" id="CHEBI:49883"/>
    </ligand>
</feature>
<dbReference type="NCBIfam" id="NF002537">
    <property type="entry name" value="PRK02090.1"/>
    <property type="match status" value="1"/>
</dbReference>
<dbReference type="GO" id="GO:0005737">
    <property type="term" value="C:cytoplasm"/>
    <property type="evidence" value="ECO:0007669"/>
    <property type="project" value="UniProtKB-SubCell"/>
</dbReference>
<evidence type="ECO:0000256" key="9">
    <source>
        <dbReference type="ARBA" id="ARBA00032041"/>
    </source>
</evidence>
<keyword evidence="10" id="KW-0411">Iron-sulfur</keyword>
<feature type="domain" description="Phosphoadenosine phosphosulphate reductase" evidence="11">
    <location>
        <begin position="41"/>
        <end position="212"/>
    </location>
</feature>
<keyword evidence="3 10" id="KW-0560">Oxidoreductase</keyword>
<evidence type="ECO:0000313" key="12">
    <source>
        <dbReference type="EMBL" id="SFJ97230.1"/>
    </source>
</evidence>
<evidence type="ECO:0000256" key="1">
    <source>
        <dbReference type="ARBA" id="ARBA00009732"/>
    </source>
</evidence>
<comment type="cofactor">
    <cofactor evidence="10">
        <name>[4Fe-4S] cluster</name>
        <dbReference type="ChEBI" id="CHEBI:49883"/>
    </cofactor>
    <text evidence="10">Binds 1 [4Fe-4S] cluster per subunit.</text>
</comment>
<dbReference type="RefSeq" id="WP_092268645.1">
    <property type="nucleotide sequence ID" value="NZ_BJOE01000021.1"/>
</dbReference>
<feature type="binding site" evidence="10">
    <location>
        <position position="206"/>
    </location>
    <ligand>
        <name>[4Fe-4S] cluster</name>
        <dbReference type="ChEBI" id="CHEBI:49883"/>
    </ligand>
</feature>
<keyword evidence="10" id="KW-0479">Metal-binding</keyword>
<comment type="function">
    <text evidence="4 10">Catalyzes the formation of sulfite from adenosine 5'-phosphosulfate (APS) using thioredoxin as an electron donor.</text>
</comment>
<dbReference type="STRING" id="1884381.SAMN05518846_107123"/>
<comment type="catalytic activity">
    <reaction evidence="10">
        <text>[thioredoxin]-disulfide + sulfite + AMP + 2 H(+) = adenosine 5'-phosphosulfate + [thioredoxin]-dithiol</text>
        <dbReference type="Rhea" id="RHEA:21976"/>
        <dbReference type="Rhea" id="RHEA-COMP:10698"/>
        <dbReference type="Rhea" id="RHEA-COMP:10700"/>
        <dbReference type="ChEBI" id="CHEBI:15378"/>
        <dbReference type="ChEBI" id="CHEBI:17359"/>
        <dbReference type="ChEBI" id="CHEBI:29950"/>
        <dbReference type="ChEBI" id="CHEBI:50058"/>
        <dbReference type="ChEBI" id="CHEBI:58243"/>
        <dbReference type="ChEBI" id="CHEBI:456215"/>
        <dbReference type="EC" id="1.8.4.10"/>
    </reaction>
</comment>
<dbReference type="Pfam" id="PF01507">
    <property type="entry name" value="PAPS_reduct"/>
    <property type="match status" value="1"/>
</dbReference>
<dbReference type="InterPro" id="IPR002500">
    <property type="entry name" value="PAPS_reduct_dom"/>
</dbReference>
<dbReference type="SUPFAM" id="SSF52402">
    <property type="entry name" value="Adenine nucleotide alpha hydrolases-like"/>
    <property type="match status" value="1"/>
</dbReference>
<accession>A0A1I3VPZ5</accession>
<dbReference type="CDD" id="cd23945">
    <property type="entry name" value="PAPS_reductase"/>
    <property type="match status" value="1"/>
</dbReference>
<dbReference type="NCBIfam" id="TIGR02055">
    <property type="entry name" value="APS_reductase"/>
    <property type="match status" value="1"/>
</dbReference>
<dbReference type="NCBIfam" id="TIGR00434">
    <property type="entry name" value="cysH"/>
    <property type="match status" value="1"/>
</dbReference>
<keyword evidence="2 10" id="KW-0963">Cytoplasm</keyword>
<feature type="active site" description="Nucleophile; cysteine thiosulfonate intermediate" evidence="10">
    <location>
        <position position="233"/>
    </location>
</feature>
<evidence type="ECO:0000256" key="8">
    <source>
        <dbReference type="ARBA" id="ARBA00030894"/>
    </source>
</evidence>
<dbReference type="PIRSF" id="PIRSF000857">
    <property type="entry name" value="PAPS_reductase"/>
    <property type="match status" value="1"/>
</dbReference>
<dbReference type="GO" id="GO:0043866">
    <property type="term" value="F:adenylyl-sulfate reductase (thioredoxin) activity"/>
    <property type="evidence" value="ECO:0007669"/>
    <property type="project" value="UniProtKB-EC"/>
</dbReference>
<evidence type="ECO:0000256" key="3">
    <source>
        <dbReference type="ARBA" id="ARBA00023002"/>
    </source>
</evidence>